<dbReference type="Pfam" id="PF22020">
    <property type="entry name" value="RlmL_1st"/>
    <property type="match status" value="1"/>
</dbReference>
<keyword evidence="1 5" id="KW-0489">Methyltransferase</keyword>
<dbReference type="OrthoDB" id="9809404at2"/>
<dbReference type="PROSITE" id="PS01261">
    <property type="entry name" value="UPF0020"/>
    <property type="match status" value="1"/>
</dbReference>
<protein>
    <submittedName>
        <fullName evidence="5">RNA methyltransferase</fullName>
    </submittedName>
</protein>
<dbReference type="EMBL" id="PZJJ01000006">
    <property type="protein sequence ID" value="PTL39513.1"/>
    <property type="molecule type" value="Genomic_DNA"/>
</dbReference>
<evidence type="ECO:0000313" key="5">
    <source>
        <dbReference type="EMBL" id="PTL39513.1"/>
    </source>
</evidence>
<feature type="domain" description="THUMP" evidence="4">
    <location>
        <begin position="45"/>
        <end position="155"/>
    </location>
</feature>
<keyword evidence="3" id="KW-0694">RNA-binding</keyword>
<dbReference type="Pfam" id="PF02926">
    <property type="entry name" value="THUMP"/>
    <property type="match status" value="1"/>
</dbReference>
<dbReference type="InterPro" id="IPR053943">
    <property type="entry name" value="RlmKL-like_Mtase_CS"/>
</dbReference>
<organism evidence="5 6">
    <name type="scientific">Alkalicoccus saliphilus</name>
    <dbReference type="NCBI Taxonomy" id="200989"/>
    <lineage>
        <taxon>Bacteria</taxon>
        <taxon>Bacillati</taxon>
        <taxon>Bacillota</taxon>
        <taxon>Bacilli</taxon>
        <taxon>Bacillales</taxon>
        <taxon>Bacillaceae</taxon>
        <taxon>Alkalicoccus</taxon>
    </lineage>
</organism>
<dbReference type="InterPro" id="IPR029063">
    <property type="entry name" value="SAM-dependent_MTases_sf"/>
</dbReference>
<name>A0A2T4U7X7_9BACI</name>
<dbReference type="Gene3D" id="3.40.50.150">
    <property type="entry name" value="Vaccinia Virus protein VP39"/>
    <property type="match status" value="1"/>
</dbReference>
<evidence type="ECO:0000256" key="2">
    <source>
        <dbReference type="ARBA" id="ARBA00022679"/>
    </source>
</evidence>
<dbReference type="PROSITE" id="PS51165">
    <property type="entry name" value="THUMP"/>
    <property type="match status" value="1"/>
</dbReference>
<dbReference type="SUPFAM" id="SSF53335">
    <property type="entry name" value="S-adenosyl-L-methionine-dependent methyltransferases"/>
    <property type="match status" value="1"/>
</dbReference>
<comment type="caution">
    <text evidence="5">The sequence shown here is derived from an EMBL/GenBank/DDBJ whole genome shotgun (WGS) entry which is preliminary data.</text>
</comment>
<dbReference type="RefSeq" id="WP_107584095.1">
    <property type="nucleotide sequence ID" value="NZ_PZJJ01000006.1"/>
</dbReference>
<dbReference type="InterPro" id="IPR000241">
    <property type="entry name" value="RlmKL-like_Mtase"/>
</dbReference>
<dbReference type="PANTHER" id="PTHR47313:SF1">
    <property type="entry name" value="RIBOSOMAL RNA LARGE SUBUNIT METHYLTRANSFERASE K_L"/>
    <property type="match status" value="1"/>
</dbReference>
<dbReference type="Pfam" id="PF01170">
    <property type="entry name" value="UPF0020"/>
    <property type="match status" value="1"/>
</dbReference>
<dbReference type="AlphaFoldDB" id="A0A2T4U7X7"/>
<dbReference type="Gene3D" id="3.30.2130.30">
    <property type="match status" value="1"/>
</dbReference>
<dbReference type="CDD" id="cd11715">
    <property type="entry name" value="THUMP_AdoMetMT"/>
    <property type="match status" value="1"/>
</dbReference>
<dbReference type="GO" id="GO:0003723">
    <property type="term" value="F:RNA binding"/>
    <property type="evidence" value="ECO:0007669"/>
    <property type="project" value="UniProtKB-UniRule"/>
</dbReference>
<evidence type="ECO:0000256" key="1">
    <source>
        <dbReference type="ARBA" id="ARBA00022603"/>
    </source>
</evidence>
<reference evidence="5 6" key="1">
    <citation type="submission" date="2018-03" db="EMBL/GenBank/DDBJ databases">
        <title>Alkalicoccus saliphilus sp. nov., isolated from a mineral pool.</title>
        <authorList>
            <person name="Zhao B."/>
        </authorList>
    </citation>
    <scope>NUCLEOTIDE SEQUENCE [LARGE SCALE GENOMIC DNA]</scope>
    <source>
        <strain evidence="5 6">6AG</strain>
    </source>
</reference>
<dbReference type="Proteomes" id="UP000240509">
    <property type="component" value="Unassembled WGS sequence"/>
</dbReference>
<accession>A0A2T4U7X7</accession>
<sequence length="378" mass="43292">MMKYKLFATATMGLESLVGKELKELGLENIEVENGRVRFEADAEGIARANMWLRTSDRVKLIIGEFKAFTFDELFEKTKALPWEEFIAEDSEFPVLGRSVKSQLFSISDCQAIVKKAIVEKLKQTHAVTWFREEGPLARVEVALHKDTALLTLDTSGDGLHKRGYRPEQNQAPLKETLAAALIQLANWRPDIPLHDPFCGSGTIPIEAAMMAQNIAPGVNRSFSFEKWGWFPEKAHATVLEEAEDLADYDRSFEITGSDIDRTMIEVARRNAMEAGFPDQIYFKQMQARDFSTDRQQGVLIGNPPYGERMTDKQGVEQLYKDMGAVMKNYPHWSVYIITTHEEFEKLYGKKATKKRKLYNGNLKTHYYQYWGERLPKK</sequence>
<gene>
    <name evidence="5" type="ORF">C6Y45_05590</name>
</gene>
<keyword evidence="2 5" id="KW-0808">Transferase</keyword>
<dbReference type="SMART" id="SM00981">
    <property type="entry name" value="THUMP"/>
    <property type="match status" value="1"/>
</dbReference>
<evidence type="ECO:0000313" key="6">
    <source>
        <dbReference type="Proteomes" id="UP000240509"/>
    </source>
</evidence>
<evidence type="ECO:0000256" key="3">
    <source>
        <dbReference type="PROSITE-ProRule" id="PRU00529"/>
    </source>
</evidence>
<dbReference type="InterPro" id="IPR054170">
    <property type="entry name" value="RlmL_1st"/>
</dbReference>
<evidence type="ECO:0000259" key="4">
    <source>
        <dbReference type="PROSITE" id="PS51165"/>
    </source>
</evidence>
<dbReference type="PANTHER" id="PTHR47313">
    <property type="entry name" value="RIBOSOMAL RNA LARGE SUBUNIT METHYLTRANSFERASE K/L"/>
    <property type="match status" value="1"/>
</dbReference>
<dbReference type="InterPro" id="IPR004114">
    <property type="entry name" value="THUMP_dom"/>
</dbReference>
<dbReference type="GO" id="GO:0008990">
    <property type="term" value="F:rRNA (guanine-N2-)-methyltransferase activity"/>
    <property type="evidence" value="ECO:0007669"/>
    <property type="project" value="TreeGrafter"/>
</dbReference>
<proteinExistence type="predicted"/>
<keyword evidence="6" id="KW-1185">Reference proteome</keyword>
<dbReference type="GO" id="GO:0070043">
    <property type="term" value="F:rRNA (guanine-N7-)-methyltransferase activity"/>
    <property type="evidence" value="ECO:0007669"/>
    <property type="project" value="TreeGrafter"/>
</dbReference>